<dbReference type="Proteomes" id="UP000176992">
    <property type="component" value="Unassembled WGS sequence"/>
</dbReference>
<evidence type="ECO:0000313" key="3">
    <source>
        <dbReference type="Proteomes" id="UP000176992"/>
    </source>
</evidence>
<sequence length="266" mass="29967">MQIKYFASVPYPEVTAQLERIAAAGLGLEIAVLDPHWILKVCELPMAAKLGQTLKEREIAINVQGPFLDLAPGSLDPFIREHTRKLFLRTVEIAGSLNARNLTLYSGYNPLLHSKVLDQWYEVGLPLWREVAETADRHGVRLCIANMFEEDPELQLRLIEGTSIQGTVGACFDVANAFAFSRRKINAWIGALAQYLYLVYLGDARNRESRPLPLEKSKVPYKEFFQVCMKRGLEPDLVFKMPAGESLEALQTIRKLGLGQLQIELL</sequence>
<dbReference type="SUPFAM" id="SSF51658">
    <property type="entry name" value="Xylose isomerase-like"/>
    <property type="match status" value="1"/>
</dbReference>
<name>A0A1F5YIN0_9BACT</name>
<dbReference type="InterPro" id="IPR013022">
    <property type="entry name" value="Xyl_isomerase-like_TIM-brl"/>
</dbReference>
<dbReference type="Pfam" id="PF01261">
    <property type="entry name" value="AP_endonuc_2"/>
    <property type="match status" value="1"/>
</dbReference>
<dbReference type="Gene3D" id="3.20.20.150">
    <property type="entry name" value="Divalent-metal-dependent TIM barrel enzymes"/>
    <property type="match status" value="1"/>
</dbReference>
<dbReference type="PANTHER" id="PTHR12110">
    <property type="entry name" value="HYDROXYPYRUVATE ISOMERASE"/>
    <property type="match status" value="1"/>
</dbReference>
<dbReference type="InterPro" id="IPR050312">
    <property type="entry name" value="IolE/XylAMocC-like"/>
</dbReference>
<feature type="domain" description="Xylose isomerase-like TIM barrel" evidence="1">
    <location>
        <begin position="47"/>
        <end position="233"/>
    </location>
</feature>
<gene>
    <name evidence="2" type="ORF">A2Z86_11980</name>
</gene>
<reference evidence="2 3" key="1">
    <citation type="journal article" date="2016" name="Nat. Commun.">
        <title>Thousands of microbial genomes shed light on interconnected biogeochemical processes in an aquifer system.</title>
        <authorList>
            <person name="Anantharaman K."/>
            <person name="Brown C.T."/>
            <person name="Hug L.A."/>
            <person name="Sharon I."/>
            <person name="Castelle C.J."/>
            <person name="Probst A.J."/>
            <person name="Thomas B.C."/>
            <person name="Singh A."/>
            <person name="Wilkins M.J."/>
            <person name="Karaoz U."/>
            <person name="Brodie E.L."/>
            <person name="Williams K.H."/>
            <person name="Hubbard S.S."/>
            <person name="Banfield J.F."/>
        </authorList>
    </citation>
    <scope>NUCLEOTIDE SEQUENCE [LARGE SCALE GENOMIC DNA]</scope>
</reference>
<comment type="caution">
    <text evidence="2">The sequence shown here is derived from an EMBL/GenBank/DDBJ whole genome shotgun (WGS) entry which is preliminary data.</text>
</comment>
<dbReference type="InterPro" id="IPR036237">
    <property type="entry name" value="Xyl_isomerase-like_sf"/>
</dbReference>
<proteinExistence type="predicted"/>
<dbReference type="AlphaFoldDB" id="A0A1F5YIN0"/>
<protein>
    <recommendedName>
        <fullName evidence="1">Xylose isomerase-like TIM barrel domain-containing protein</fullName>
    </recommendedName>
</protein>
<organism evidence="2 3">
    <name type="scientific">Candidatus Glassbacteria bacterium GWA2_58_10</name>
    <dbReference type="NCBI Taxonomy" id="1817865"/>
    <lineage>
        <taxon>Bacteria</taxon>
        <taxon>Candidatus Glassiibacteriota</taxon>
    </lineage>
</organism>
<dbReference type="EMBL" id="MFIV01000009">
    <property type="protein sequence ID" value="OGF99816.1"/>
    <property type="molecule type" value="Genomic_DNA"/>
</dbReference>
<evidence type="ECO:0000313" key="2">
    <source>
        <dbReference type="EMBL" id="OGF99816.1"/>
    </source>
</evidence>
<accession>A0A1F5YIN0</accession>
<evidence type="ECO:0000259" key="1">
    <source>
        <dbReference type="Pfam" id="PF01261"/>
    </source>
</evidence>